<evidence type="ECO:0000313" key="2">
    <source>
        <dbReference type="EMBL" id="CAK9107652.1"/>
    </source>
</evidence>
<feature type="signal peptide" evidence="1">
    <location>
        <begin position="1"/>
        <end position="17"/>
    </location>
</feature>
<keyword evidence="1" id="KW-0732">Signal</keyword>
<dbReference type="InterPro" id="IPR036249">
    <property type="entry name" value="Thioredoxin-like_sf"/>
</dbReference>
<keyword evidence="3" id="KW-1185">Reference proteome</keyword>
<feature type="chain" id="PRO_5045040053" description="Thioredoxin-like fold domain-containing protein" evidence="1">
    <location>
        <begin position="18"/>
        <end position="282"/>
    </location>
</feature>
<evidence type="ECO:0008006" key="4">
    <source>
        <dbReference type="Google" id="ProtNLM"/>
    </source>
</evidence>
<protein>
    <recommendedName>
        <fullName evidence="4">Thioredoxin-like fold domain-containing protein</fullName>
    </recommendedName>
</protein>
<organism evidence="2 3">
    <name type="scientific">Durusdinium trenchii</name>
    <dbReference type="NCBI Taxonomy" id="1381693"/>
    <lineage>
        <taxon>Eukaryota</taxon>
        <taxon>Sar</taxon>
        <taxon>Alveolata</taxon>
        <taxon>Dinophyceae</taxon>
        <taxon>Suessiales</taxon>
        <taxon>Symbiodiniaceae</taxon>
        <taxon>Durusdinium</taxon>
    </lineage>
</organism>
<sequence>MWCFWCFLVLWTAPVAAEPCQERLGDEPILQFTAEACSCCHDLDDFIQDNDYVYVLFYSPKGRLNIDISAKFEQLAREWKWSRIHFGRIDVDKDRDMSKRWVDSNMVPTNVMYKFGRPVEVKPKDFEVIRDKYQGNPDGQKWMLTKYMGEDAEGSNLHYATLLPSVKKYKKFLKNNQVAIIGYFKKEGDREHKVYLEAIWKLFQGDDVDKDDIGAGVGYVIAPNILKQVSVTAPSLVLYLDGKAISLEGRKQLERWSVPEVMRFVQQFNVLSSETDKALGEL</sequence>
<name>A0ABP0S5K6_9DINO</name>
<evidence type="ECO:0000256" key="1">
    <source>
        <dbReference type="SAM" id="SignalP"/>
    </source>
</evidence>
<dbReference type="CDD" id="cd02981">
    <property type="entry name" value="PDI_b_family"/>
    <property type="match status" value="1"/>
</dbReference>
<dbReference type="CDD" id="cd02961">
    <property type="entry name" value="PDI_a_family"/>
    <property type="match status" value="1"/>
</dbReference>
<accession>A0ABP0S5K6</accession>
<comment type="caution">
    <text evidence="2">The sequence shown here is derived from an EMBL/GenBank/DDBJ whole genome shotgun (WGS) entry which is preliminary data.</text>
</comment>
<dbReference type="Proteomes" id="UP001642484">
    <property type="component" value="Unassembled WGS sequence"/>
</dbReference>
<evidence type="ECO:0000313" key="3">
    <source>
        <dbReference type="Proteomes" id="UP001642484"/>
    </source>
</evidence>
<reference evidence="2 3" key="1">
    <citation type="submission" date="2024-02" db="EMBL/GenBank/DDBJ databases">
        <authorList>
            <person name="Chen Y."/>
            <person name="Shah S."/>
            <person name="Dougan E. K."/>
            <person name="Thang M."/>
            <person name="Chan C."/>
        </authorList>
    </citation>
    <scope>NUCLEOTIDE SEQUENCE [LARGE SCALE GENOMIC DNA]</scope>
</reference>
<dbReference type="EMBL" id="CAXAMN010027017">
    <property type="protein sequence ID" value="CAK9107652.1"/>
    <property type="molecule type" value="Genomic_DNA"/>
</dbReference>
<dbReference type="SUPFAM" id="SSF52833">
    <property type="entry name" value="Thioredoxin-like"/>
    <property type="match status" value="2"/>
</dbReference>
<dbReference type="Gene3D" id="3.40.30.10">
    <property type="entry name" value="Glutaredoxin"/>
    <property type="match status" value="2"/>
</dbReference>
<gene>
    <name evidence="2" type="ORF">CCMP2556_LOCUS50225</name>
</gene>
<proteinExistence type="predicted"/>